<dbReference type="Pfam" id="PF08240">
    <property type="entry name" value="ADH_N"/>
    <property type="match status" value="1"/>
</dbReference>
<dbReference type="OrthoDB" id="10257049at2759"/>
<dbReference type="Proteomes" id="UP000219369">
    <property type="component" value="Unassembled WGS sequence"/>
</dbReference>
<dbReference type="VEuPathDB" id="FungiDB:FOC4_g10000644"/>
<accession>A0A2H3U2Z7</accession>
<reference evidence="5" key="1">
    <citation type="submission" date="2016-09" db="EMBL/GenBank/DDBJ databases">
        <authorList>
            <person name="Guldener U."/>
        </authorList>
    </citation>
    <scope>NUCLEOTIDE SEQUENCE [LARGE SCALE GENOMIC DNA]</scope>
    <source>
        <strain evidence="5">V64-1</strain>
    </source>
</reference>
<dbReference type="Gene3D" id="3.90.180.10">
    <property type="entry name" value="Medium-chain alcohol dehydrogenases, catalytic domain"/>
    <property type="match status" value="1"/>
</dbReference>
<evidence type="ECO:0000259" key="3">
    <source>
        <dbReference type="SMART" id="SM00829"/>
    </source>
</evidence>
<dbReference type="EMBL" id="FMJY01000010">
    <property type="protein sequence ID" value="SCO91350.1"/>
    <property type="molecule type" value="Genomic_DNA"/>
</dbReference>
<dbReference type="GO" id="GO:0016651">
    <property type="term" value="F:oxidoreductase activity, acting on NAD(P)H"/>
    <property type="evidence" value="ECO:0007669"/>
    <property type="project" value="InterPro"/>
</dbReference>
<dbReference type="SUPFAM" id="SSF50129">
    <property type="entry name" value="GroES-like"/>
    <property type="match status" value="1"/>
</dbReference>
<organism evidence="4 5">
    <name type="scientific">Fusarium oxysporum</name>
    <name type="common">Fusarium vascular wilt</name>
    <dbReference type="NCBI Taxonomy" id="5507"/>
    <lineage>
        <taxon>Eukaryota</taxon>
        <taxon>Fungi</taxon>
        <taxon>Dikarya</taxon>
        <taxon>Ascomycota</taxon>
        <taxon>Pezizomycotina</taxon>
        <taxon>Sordariomycetes</taxon>
        <taxon>Hypocreomycetidae</taxon>
        <taxon>Hypocreales</taxon>
        <taxon>Nectriaceae</taxon>
        <taxon>Fusarium</taxon>
        <taxon>Fusarium oxysporum species complex</taxon>
    </lineage>
</organism>
<evidence type="ECO:0000313" key="5">
    <source>
        <dbReference type="Proteomes" id="UP000219369"/>
    </source>
</evidence>
<evidence type="ECO:0000256" key="2">
    <source>
        <dbReference type="ARBA" id="ARBA00023002"/>
    </source>
</evidence>
<dbReference type="InterPro" id="IPR047122">
    <property type="entry name" value="Trans-enoyl_RdTase-like"/>
</dbReference>
<feature type="domain" description="Enoyl reductase (ER)" evidence="3">
    <location>
        <begin position="12"/>
        <end position="341"/>
    </location>
</feature>
<dbReference type="Pfam" id="PF00107">
    <property type="entry name" value="ADH_zinc_N"/>
    <property type="match status" value="1"/>
</dbReference>
<dbReference type="VEuPathDB" id="FungiDB:FOXG_04572"/>
<dbReference type="InterPro" id="IPR020843">
    <property type="entry name" value="ER"/>
</dbReference>
<keyword evidence="2" id="KW-0560">Oxidoreductase</keyword>
<dbReference type="VEuPathDB" id="FungiDB:FOMG_02536"/>
<gene>
    <name evidence="4" type="ORF">FRV6_15478</name>
</gene>
<dbReference type="InterPro" id="IPR013149">
    <property type="entry name" value="ADH-like_C"/>
</dbReference>
<proteinExistence type="inferred from homology"/>
<dbReference type="InterPro" id="IPR011032">
    <property type="entry name" value="GroES-like_sf"/>
</dbReference>
<dbReference type="SUPFAM" id="SSF51735">
    <property type="entry name" value="NAD(P)-binding Rossmann-fold domains"/>
    <property type="match status" value="1"/>
</dbReference>
<dbReference type="VEuPathDB" id="FungiDB:FOZG_02448"/>
<sequence>MTTSNKAIYIDAQNVLSIRDMPNYRPGKNQALLQVHYSGVNPADVKHASEFGMNDSVGGYEFSGTILEAGPEFPYNKGDDVYGSKRIGHGSEFGAHQDLMLVEGNSLLAKRPSTLPSADSAVMSIVVRTAADALFNVMQIPFKILGFPGKGPTQEAIMIWGGASGVGSAAIQLARAAGLDPIITTASRSHHESLMGLGATHCFDYRDSAAVANIQAVLNKIKQPLRLIFDTVCTEGELSSWKQCEILKTAPSACYVGTLPVAGSRCKWEWCLAARAWDLHLPPPLGLRPADHEKEKQLSEVTNWVAREYGTAFRIPNVSVIQGVDAALQAIRTSGDGQVKFKKYAIKHPLVT</sequence>
<dbReference type="SMART" id="SM00829">
    <property type="entry name" value="PKS_ER"/>
    <property type="match status" value="1"/>
</dbReference>
<evidence type="ECO:0000313" key="4">
    <source>
        <dbReference type="EMBL" id="SCO91350.1"/>
    </source>
</evidence>
<evidence type="ECO:0000256" key="1">
    <source>
        <dbReference type="ARBA" id="ARBA00008072"/>
    </source>
</evidence>
<name>A0A2H3U2Z7_FUSOX</name>
<dbReference type="PANTHER" id="PTHR45348:SF7">
    <property type="entry name" value="ZINC BINDING OXIDOREDUCTASE, PUTATIVE-RELATED"/>
    <property type="match status" value="1"/>
</dbReference>
<dbReference type="InterPro" id="IPR036291">
    <property type="entry name" value="NAD(P)-bd_dom_sf"/>
</dbReference>
<dbReference type="VEuPathDB" id="FungiDB:HZS61_014667"/>
<dbReference type="InterPro" id="IPR013154">
    <property type="entry name" value="ADH-like_N"/>
</dbReference>
<comment type="similarity">
    <text evidence="1">Belongs to the zinc-containing alcohol dehydrogenase family.</text>
</comment>
<protein>
    <submittedName>
        <fullName evidence="4">Related to toxD protein</fullName>
    </submittedName>
</protein>
<dbReference type="AlphaFoldDB" id="A0A2H3U2Z7"/>
<dbReference type="Gene3D" id="3.40.50.720">
    <property type="entry name" value="NAD(P)-binding Rossmann-like Domain"/>
    <property type="match status" value="1"/>
</dbReference>
<dbReference type="VEuPathDB" id="FungiDB:FOIG_13251"/>
<dbReference type="VEuPathDB" id="FungiDB:FOC1_g10007435"/>
<dbReference type="PANTHER" id="PTHR45348">
    <property type="entry name" value="HYPOTHETICAL OXIDOREDUCTASE (EUROFUNG)"/>
    <property type="match status" value="1"/>
</dbReference>